<dbReference type="PANTHER" id="PTHR10039:SF16">
    <property type="entry name" value="GPI INOSITOL-DEACYLASE"/>
    <property type="match status" value="1"/>
</dbReference>
<gene>
    <name evidence="3" type="ORF">IMSHALPRED_011109</name>
</gene>
<proteinExistence type="predicted"/>
<evidence type="ECO:0000313" key="3">
    <source>
        <dbReference type="EMBL" id="CAF9937343.1"/>
    </source>
</evidence>
<comment type="caution">
    <text evidence="3">The sequence shown here is derived from an EMBL/GenBank/DDBJ whole genome shotgun (WGS) entry which is preliminary data.</text>
</comment>
<dbReference type="InterPro" id="IPR056884">
    <property type="entry name" value="NPHP3-like_N"/>
</dbReference>
<dbReference type="AlphaFoldDB" id="A0A8H3IXT5"/>
<evidence type="ECO:0000259" key="2">
    <source>
        <dbReference type="Pfam" id="PF24883"/>
    </source>
</evidence>
<keyword evidence="1" id="KW-0677">Repeat</keyword>
<dbReference type="Proteomes" id="UP000664534">
    <property type="component" value="Unassembled WGS sequence"/>
</dbReference>
<dbReference type="PANTHER" id="PTHR10039">
    <property type="entry name" value="AMELOGENIN"/>
    <property type="match status" value="1"/>
</dbReference>
<feature type="domain" description="Nephrocystin 3-like N-terminal" evidence="2">
    <location>
        <begin position="234"/>
        <end position="364"/>
    </location>
</feature>
<name>A0A8H3IXT5_9LECA</name>
<protein>
    <recommendedName>
        <fullName evidence="2">Nephrocystin 3-like N-terminal domain-containing protein</fullName>
    </recommendedName>
</protein>
<sequence length="439" mass="50069">MDPASLIGLFAAIQQLLGCIYKFRQSLYEAKREINLLCSELLALKAALEHVQLNLQLESAMDPDSAEDAQRILASSNFATPEFEKMLSFTNDILAQLQARLDMKTGPFRSSLRMLKWPLVKREVNLYIARLERSRRWFILATTSDNLVISRESYLKICSIDQRLQDQENVEEQRRNALFRTSLKAWLAPCDPYPFCETSFRAFQGGTGKWFLDGVFQGMAGWKLPGNPLASCQTSAATKRVQHLANSHHMQIGLAYFFCSFTDQETQYPQNVLGSILAQLCDASPTFWKDVEERYRREKPQSQHQPQKLEVHELESLILQVSEKIPTTFLFIDALNESKQSSRILQILLHMIQKSTSIRIMMSSTEELSAGLGAIPAAIVTMKQEELVSDIARYIDTHLQDDELRNLPAVLKENIRSTLQMRAQGMHVSRLSEQFLPSC</sequence>
<reference evidence="3" key="1">
    <citation type="submission" date="2021-03" db="EMBL/GenBank/DDBJ databases">
        <authorList>
            <person name="Tagirdzhanova G."/>
        </authorList>
    </citation>
    <scope>NUCLEOTIDE SEQUENCE</scope>
</reference>
<dbReference type="EMBL" id="CAJPDT010000098">
    <property type="protein sequence ID" value="CAF9937343.1"/>
    <property type="molecule type" value="Genomic_DNA"/>
</dbReference>
<dbReference type="Pfam" id="PF24883">
    <property type="entry name" value="NPHP3_N"/>
    <property type="match status" value="1"/>
</dbReference>
<keyword evidence="4" id="KW-1185">Reference proteome</keyword>
<organism evidence="3 4">
    <name type="scientific">Imshaugia aleurites</name>
    <dbReference type="NCBI Taxonomy" id="172621"/>
    <lineage>
        <taxon>Eukaryota</taxon>
        <taxon>Fungi</taxon>
        <taxon>Dikarya</taxon>
        <taxon>Ascomycota</taxon>
        <taxon>Pezizomycotina</taxon>
        <taxon>Lecanoromycetes</taxon>
        <taxon>OSLEUM clade</taxon>
        <taxon>Lecanoromycetidae</taxon>
        <taxon>Lecanorales</taxon>
        <taxon>Lecanorineae</taxon>
        <taxon>Parmeliaceae</taxon>
        <taxon>Imshaugia</taxon>
    </lineage>
</organism>
<evidence type="ECO:0000313" key="4">
    <source>
        <dbReference type="Proteomes" id="UP000664534"/>
    </source>
</evidence>
<accession>A0A8H3IXT5</accession>
<dbReference type="OrthoDB" id="1577640at2759"/>
<evidence type="ECO:0000256" key="1">
    <source>
        <dbReference type="ARBA" id="ARBA00022737"/>
    </source>
</evidence>